<sequence>MCLWAQGAVDLASDFSQIVVPLLAAGHSQEVDRSDRRSRLQGS</sequence>
<protein>
    <submittedName>
        <fullName evidence="1">Uncharacterized protein</fullName>
    </submittedName>
</protein>
<evidence type="ECO:0000313" key="1">
    <source>
        <dbReference type="EMBL" id="SUZ76379.1"/>
    </source>
</evidence>
<proteinExistence type="predicted"/>
<name>A0A381QDB5_9ZZZZ</name>
<gene>
    <name evidence="1" type="ORF">METZ01_LOCUS29233</name>
</gene>
<dbReference type="AlphaFoldDB" id="A0A381QDB5"/>
<reference evidence="1" key="1">
    <citation type="submission" date="2018-05" db="EMBL/GenBank/DDBJ databases">
        <authorList>
            <person name="Lanie J.A."/>
            <person name="Ng W.-L."/>
            <person name="Kazmierczak K.M."/>
            <person name="Andrzejewski T.M."/>
            <person name="Davidsen T.M."/>
            <person name="Wayne K.J."/>
            <person name="Tettelin H."/>
            <person name="Glass J.I."/>
            <person name="Rusch D."/>
            <person name="Podicherti R."/>
            <person name="Tsui H.-C.T."/>
            <person name="Winkler M.E."/>
        </authorList>
    </citation>
    <scope>NUCLEOTIDE SEQUENCE</scope>
</reference>
<accession>A0A381QDB5</accession>
<dbReference type="EMBL" id="UINC01001276">
    <property type="protein sequence ID" value="SUZ76379.1"/>
    <property type="molecule type" value="Genomic_DNA"/>
</dbReference>
<organism evidence="1">
    <name type="scientific">marine metagenome</name>
    <dbReference type="NCBI Taxonomy" id="408172"/>
    <lineage>
        <taxon>unclassified sequences</taxon>
        <taxon>metagenomes</taxon>
        <taxon>ecological metagenomes</taxon>
    </lineage>
</organism>